<dbReference type="InterPro" id="IPR001753">
    <property type="entry name" value="Enoyl-CoA_hydra/iso"/>
</dbReference>
<dbReference type="GO" id="GO:0016853">
    <property type="term" value="F:isomerase activity"/>
    <property type="evidence" value="ECO:0007669"/>
    <property type="project" value="UniProtKB-KW"/>
</dbReference>
<sequence>MSIRYKRDGQTGYLLIDRPDRRNALSLEMWQAIPDLLDQAMQENGLRVLVVKAAAGGSFCAGADIREMVDHKDDPEWLKANQDAIFAAQHRLTRFPVPTLAFVEGDCIGGGCGLALACDIRVAAPTARFGITPAKLGLVYPFHDIKLLVDLVGPGQAKRLLYTGDLIDAAEAHRIGLTELLADDVESLRSAIAAASASSNKEMKQFVRQVLDGQTDDDAATKTVFAAAFAGADFAEGTSAFVEKRRPEFKD</sequence>
<organism evidence="3 4">
    <name type="scientific">Pontixanthobacter rizhaonensis</name>
    <dbReference type="NCBI Taxonomy" id="2730337"/>
    <lineage>
        <taxon>Bacteria</taxon>
        <taxon>Pseudomonadati</taxon>
        <taxon>Pseudomonadota</taxon>
        <taxon>Alphaproteobacteria</taxon>
        <taxon>Sphingomonadales</taxon>
        <taxon>Erythrobacteraceae</taxon>
        <taxon>Pontixanthobacter</taxon>
    </lineage>
</organism>
<proteinExistence type="inferred from homology"/>
<dbReference type="Gene3D" id="1.10.12.10">
    <property type="entry name" value="Lyase 2-enoyl-coa Hydratase, Chain A, domain 2"/>
    <property type="match status" value="1"/>
</dbReference>
<dbReference type="PANTHER" id="PTHR42964:SF1">
    <property type="entry name" value="POLYKETIDE BIOSYNTHESIS ENOYL-COA HYDRATASE PKSH-RELATED"/>
    <property type="match status" value="1"/>
</dbReference>
<dbReference type="InterPro" id="IPR014748">
    <property type="entry name" value="Enoyl-CoA_hydra_C"/>
</dbReference>
<dbReference type="EMBL" id="JABCRE010000002">
    <property type="protein sequence ID" value="NMW30932.1"/>
    <property type="molecule type" value="Genomic_DNA"/>
</dbReference>
<dbReference type="InterPro" id="IPR018376">
    <property type="entry name" value="Enoyl-CoA_hyd/isom_CS"/>
</dbReference>
<evidence type="ECO:0000256" key="2">
    <source>
        <dbReference type="RuleBase" id="RU003707"/>
    </source>
</evidence>
<dbReference type="PROSITE" id="PS00166">
    <property type="entry name" value="ENOYL_COA_HYDRATASE"/>
    <property type="match status" value="1"/>
</dbReference>
<dbReference type="SUPFAM" id="SSF52096">
    <property type="entry name" value="ClpP/crotonase"/>
    <property type="match status" value="1"/>
</dbReference>
<dbReference type="InterPro" id="IPR029045">
    <property type="entry name" value="ClpP/crotonase-like_dom_sf"/>
</dbReference>
<gene>
    <name evidence="3" type="ORF">HKD42_02515</name>
</gene>
<dbReference type="Gene3D" id="3.90.226.10">
    <property type="entry name" value="2-enoyl-CoA Hydratase, Chain A, domain 1"/>
    <property type="match status" value="1"/>
</dbReference>
<comment type="similarity">
    <text evidence="1 2">Belongs to the enoyl-CoA hydratase/isomerase family.</text>
</comment>
<comment type="caution">
    <text evidence="3">The sequence shown here is derived from an EMBL/GenBank/DDBJ whole genome shotgun (WGS) entry which is preliminary data.</text>
</comment>
<accession>A0A848QEM7</accession>
<reference evidence="3 4" key="1">
    <citation type="submission" date="2020-04" db="EMBL/GenBank/DDBJ databases">
        <authorList>
            <person name="Liu A."/>
        </authorList>
    </citation>
    <scope>NUCLEOTIDE SEQUENCE [LARGE SCALE GENOMIC DNA]</scope>
    <source>
        <strain evidence="3 4">RZ02</strain>
    </source>
</reference>
<dbReference type="CDD" id="cd06558">
    <property type="entry name" value="crotonase-like"/>
    <property type="match status" value="1"/>
</dbReference>
<evidence type="ECO:0000313" key="4">
    <source>
        <dbReference type="Proteomes" id="UP000561181"/>
    </source>
</evidence>
<name>A0A848QEM7_9SPHN</name>
<dbReference type="Pfam" id="PF00378">
    <property type="entry name" value="ECH_1"/>
    <property type="match status" value="1"/>
</dbReference>
<keyword evidence="4" id="KW-1185">Reference proteome</keyword>
<dbReference type="PANTHER" id="PTHR42964">
    <property type="entry name" value="ENOYL-COA HYDRATASE"/>
    <property type="match status" value="1"/>
</dbReference>
<protein>
    <submittedName>
        <fullName evidence="3">Enoyl-CoA hydratase/isomerase family protein</fullName>
    </submittedName>
</protein>
<keyword evidence="3" id="KW-0413">Isomerase</keyword>
<dbReference type="AlphaFoldDB" id="A0A848QEM7"/>
<dbReference type="Proteomes" id="UP000561181">
    <property type="component" value="Unassembled WGS sequence"/>
</dbReference>
<evidence type="ECO:0000256" key="1">
    <source>
        <dbReference type="ARBA" id="ARBA00005254"/>
    </source>
</evidence>
<evidence type="ECO:0000313" key="3">
    <source>
        <dbReference type="EMBL" id="NMW30932.1"/>
    </source>
</evidence>
<dbReference type="InterPro" id="IPR051683">
    <property type="entry name" value="Enoyl-CoA_Hydratase/Isomerase"/>
</dbReference>
<dbReference type="RefSeq" id="WP_170010009.1">
    <property type="nucleotide sequence ID" value="NZ_JABCRE010000002.1"/>
</dbReference>